<dbReference type="AlphaFoldDB" id="A0A1V4SWH1"/>
<dbReference type="Proteomes" id="UP000191448">
    <property type="component" value="Unassembled WGS sequence"/>
</dbReference>
<keyword evidence="1" id="KW-0812">Transmembrane</keyword>
<name>A0A1V4SWH1_9CLOT</name>
<feature type="transmembrane region" description="Helical" evidence="1">
    <location>
        <begin position="61"/>
        <end position="81"/>
    </location>
</feature>
<proteinExistence type="predicted"/>
<protein>
    <submittedName>
        <fullName evidence="2">Uncharacterized protein</fullName>
    </submittedName>
</protein>
<accession>A0A1V4SWH1</accession>
<gene>
    <name evidence="2" type="ORF">CLTHE_17520</name>
</gene>
<evidence type="ECO:0000256" key="1">
    <source>
        <dbReference type="SAM" id="Phobius"/>
    </source>
</evidence>
<comment type="caution">
    <text evidence="2">The sequence shown here is derived from an EMBL/GenBank/DDBJ whole genome shotgun (WGS) entry which is preliminary data.</text>
</comment>
<feature type="transmembrane region" description="Helical" evidence="1">
    <location>
        <begin position="20"/>
        <end position="41"/>
    </location>
</feature>
<keyword evidence="1" id="KW-1133">Transmembrane helix</keyword>
<dbReference type="EMBL" id="LTAY01000043">
    <property type="protein sequence ID" value="OPX47587.1"/>
    <property type="molecule type" value="Genomic_DNA"/>
</dbReference>
<sequence length="93" mass="10953">MNIRISNENLKILCKVLKGLCWILRVLDATVALNILYYAIITPSSFEFDKIVPKFIKIYNLGVGFFNIFYFSLIIIIYIILKIVYKFNIRKNI</sequence>
<dbReference type="RefSeq" id="WP_080022920.1">
    <property type="nucleotide sequence ID" value="NZ_LTAY01000043.1"/>
</dbReference>
<reference evidence="2 3" key="1">
    <citation type="submission" date="2016-02" db="EMBL/GenBank/DDBJ databases">
        <title>Genome sequence of Clostridium thermobutyricum DSM 4928.</title>
        <authorList>
            <person name="Poehlein A."/>
            <person name="Daniel R."/>
        </authorList>
    </citation>
    <scope>NUCLEOTIDE SEQUENCE [LARGE SCALE GENOMIC DNA]</scope>
    <source>
        <strain evidence="2 3">DSM 4928</strain>
    </source>
</reference>
<organism evidence="2 3">
    <name type="scientific">Clostridium thermobutyricum DSM 4928</name>
    <dbReference type="NCBI Taxonomy" id="1121339"/>
    <lineage>
        <taxon>Bacteria</taxon>
        <taxon>Bacillati</taxon>
        <taxon>Bacillota</taxon>
        <taxon>Clostridia</taxon>
        <taxon>Eubacteriales</taxon>
        <taxon>Clostridiaceae</taxon>
        <taxon>Clostridium</taxon>
    </lineage>
</organism>
<evidence type="ECO:0000313" key="2">
    <source>
        <dbReference type="EMBL" id="OPX47587.1"/>
    </source>
</evidence>
<keyword evidence="1" id="KW-0472">Membrane</keyword>
<evidence type="ECO:0000313" key="3">
    <source>
        <dbReference type="Proteomes" id="UP000191448"/>
    </source>
</evidence>